<comment type="subcellular location">
    <subcellularLocation>
        <location evidence="1">Cell membrane</location>
        <topology evidence="1">Multi-pass membrane protein</topology>
    </subcellularLocation>
</comment>
<feature type="transmembrane region" description="Helical" evidence="6">
    <location>
        <begin position="99"/>
        <end position="118"/>
    </location>
</feature>
<keyword evidence="3 6" id="KW-0812">Transmembrane</keyword>
<evidence type="ECO:0000313" key="8">
    <source>
        <dbReference type="EMBL" id="KIX11716.1"/>
    </source>
</evidence>
<dbReference type="PANTHER" id="PTHR42920:SF5">
    <property type="entry name" value="EAMA DOMAIN-CONTAINING PROTEIN"/>
    <property type="match status" value="1"/>
</dbReference>
<dbReference type="InterPro" id="IPR037185">
    <property type="entry name" value="EmrE-like"/>
</dbReference>
<dbReference type="InterPro" id="IPR000620">
    <property type="entry name" value="EamA_dom"/>
</dbReference>
<evidence type="ECO:0000256" key="6">
    <source>
        <dbReference type="SAM" id="Phobius"/>
    </source>
</evidence>
<feature type="transmembrane region" description="Helical" evidence="6">
    <location>
        <begin position="12"/>
        <end position="30"/>
    </location>
</feature>
<feature type="transmembrane region" description="Helical" evidence="6">
    <location>
        <begin position="125"/>
        <end position="143"/>
    </location>
</feature>
<feature type="domain" description="EamA" evidence="7">
    <location>
        <begin position="153"/>
        <end position="284"/>
    </location>
</feature>
<reference evidence="8 9" key="1">
    <citation type="submission" date="2013-11" db="EMBL/GenBank/DDBJ databases">
        <title>Metagenomic analysis of a methanogenic consortium involved in long chain n-alkane degradation.</title>
        <authorList>
            <person name="Davidova I.A."/>
            <person name="Callaghan A.V."/>
            <person name="Wawrik B."/>
            <person name="Pruitt S."/>
            <person name="Marks C."/>
            <person name="Duncan K.E."/>
            <person name="Suflita J.M."/>
        </authorList>
    </citation>
    <scope>NUCLEOTIDE SEQUENCE [LARGE SCALE GENOMIC DNA]</scope>
    <source>
        <strain evidence="8 9">SPR</strain>
    </source>
</reference>
<dbReference type="SUPFAM" id="SSF103481">
    <property type="entry name" value="Multidrug resistance efflux transporter EmrE"/>
    <property type="match status" value="2"/>
</dbReference>
<dbReference type="PANTHER" id="PTHR42920">
    <property type="entry name" value="OS03G0707200 PROTEIN-RELATED"/>
    <property type="match status" value="1"/>
</dbReference>
<dbReference type="RefSeq" id="WP_044351619.1">
    <property type="nucleotide sequence ID" value="NZ_AZAC01000045.1"/>
</dbReference>
<keyword evidence="4 6" id="KW-1133">Transmembrane helix</keyword>
<evidence type="ECO:0000256" key="2">
    <source>
        <dbReference type="ARBA" id="ARBA00022475"/>
    </source>
</evidence>
<comment type="caution">
    <text evidence="8">The sequence shown here is derived from an EMBL/GenBank/DDBJ whole genome shotgun (WGS) entry which is preliminary data.</text>
</comment>
<proteinExistence type="predicted"/>
<sequence length="299" mass="31683">MALSNSKTRLAADLALVGVGLFWGSSFAVIKDALNETTPANLLFMRFFLAWLVLLPLAWVKRGQFGTPMLKSGLICGSFLFLAFMTQAQGLAFTTASKSGFITGLNVVLVPLLTVLVLRKSPSPAAMLGAVVAFCGLFFLSNSGGEMGSFNVGDALTLACAFFCAGHIISLGRFAPGRDSFCLAFMQFSVVALGGLIWAMATGELNFNLSGPALWATIYLGLTCTILGFWGQTWAQAYTSPTRTAIIFTLEPGFGALFSYLWLGEELGLTGVLGGLLIITGIILAEVKPKAWSVAKTKA</sequence>
<dbReference type="Proteomes" id="UP000032233">
    <property type="component" value="Unassembled WGS sequence"/>
</dbReference>
<evidence type="ECO:0000256" key="1">
    <source>
        <dbReference type="ARBA" id="ARBA00004651"/>
    </source>
</evidence>
<dbReference type="STRING" id="1429043.X474_22735"/>
<dbReference type="InParanoid" id="A0A0D2J7K8"/>
<dbReference type="GO" id="GO:0005886">
    <property type="term" value="C:plasma membrane"/>
    <property type="evidence" value="ECO:0007669"/>
    <property type="project" value="UniProtKB-SubCell"/>
</dbReference>
<feature type="transmembrane region" description="Helical" evidence="6">
    <location>
        <begin position="244"/>
        <end position="263"/>
    </location>
</feature>
<gene>
    <name evidence="8" type="ORF">X474_22735</name>
</gene>
<feature type="transmembrane region" description="Helical" evidence="6">
    <location>
        <begin position="72"/>
        <end position="93"/>
    </location>
</feature>
<dbReference type="Pfam" id="PF00892">
    <property type="entry name" value="EamA"/>
    <property type="match status" value="2"/>
</dbReference>
<protein>
    <submittedName>
        <fullName evidence="8">DMT family permease</fullName>
    </submittedName>
</protein>
<keyword evidence="9" id="KW-1185">Reference proteome</keyword>
<dbReference type="AlphaFoldDB" id="A0A0D2J7K8"/>
<organism evidence="8 9">
    <name type="scientific">Dethiosulfatarculus sandiegensis</name>
    <dbReference type="NCBI Taxonomy" id="1429043"/>
    <lineage>
        <taxon>Bacteria</taxon>
        <taxon>Pseudomonadati</taxon>
        <taxon>Thermodesulfobacteriota</taxon>
        <taxon>Desulfarculia</taxon>
        <taxon>Desulfarculales</taxon>
        <taxon>Desulfarculaceae</taxon>
        <taxon>Dethiosulfatarculus</taxon>
    </lineage>
</organism>
<evidence type="ECO:0000256" key="4">
    <source>
        <dbReference type="ARBA" id="ARBA00022989"/>
    </source>
</evidence>
<accession>A0A0D2J7K8</accession>
<evidence type="ECO:0000256" key="3">
    <source>
        <dbReference type="ARBA" id="ARBA00022692"/>
    </source>
</evidence>
<dbReference type="EMBL" id="AZAC01000045">
    <property type="protein sequence ID" value="KIX11716.1"/>
    <property type="molecule type" value="Genomic_DNA"/>
</dbReference>
<evidence type="ECO:0000313" key="9">
    <source>
        <dbReference type="Proteomes" id="UP000032233"/>
    </source>
</evidence>
<feature type="domain" description="EamA" evidence="7">
    <location>
        <begin position="12"/>
        <end position="141"/>
    </location>
</feature>
<keyword evidence="5 6" id="KW-0472">Membrane</keyword>
<evidence type="ECO:0000259" key="7">
    <source>
        <dbReference type="Pfam" id="PF00892"/>
    </source>
</evidence>
<feature type="transmembrane region" description="Helical" evidence="6">
    <location>
        <begin position="269"/>
        <end position="287"/>
    </location>
</feature>
<feature type="transmembrane region" description="Helical" evidence="6">
    <location>
        <begin position="213"/>
        <end position="232"/>
    </location>
</feature>
<dbReference type="InterPro" id="IPR051258">
    <property type="entry name" value="Diverse_Substrate_Transporter"/>
</dbReference>
<feature type="transmembrane region" description="Helical" evidence="6">
    <location>
        <begin position="181"/>
        <end position="201"/>
    </location>
</feature>
<name>A0A0D2J7K8_9BACT</name>
<keyword evidence="2" id="KW-1003">Cell membrane</keyword>
<feature type="transmembrane region" description="Helical" evidence="6">
    <location>
        <begin position="42"/>
        <end position="60"/>
    </location>
</feature>
<dbReference type="PATRIC" id="fig|1429043.3.peg.4810"/>
<dbReference type="OrthoDB" id="9804865at2"/>
<feature type="transmembrane region" description="Helical" evidence="6">
    <location>
        <begin position="155"/>
        <end position="174"/>
    </location>
</feature>
<evidence type="ECO:0000256" key="5">
    <source>
        <dbReference type="ARBA" id="ARBA00023136"/>
    </source>
</evidence>